<dbReference type="PRINTS" id="PR00455">
    <property type="entry name" value="HTHTETR"/>
</dbReference>
<gene>
    <name evidence="6" type="ORF">BTO20_28400</name>
</gene>
<dbReference type="GO" id="GO:0045892">
    <property type="term" value="P:negative regulation of DNA-templated transcription"/>
    <property type="evidence" value="ECO:0007669"/>
    <property type="project" value="InterPro"/>
</dbReference>
<dbReference type="Gene3D" id="1.10.10.60">
    <property type="entry name" value="Homeodomain-like"/>
    <property type="match status" value="1"/>
</dbReference>
<keyword evidence="3" id="KW-0804">Transcription</keyword>
<protein>
    <submittedName>
        <fullName evidence="6">TetR family transcriptional regulator</fullName>
    </submittedName>
</protein>
<dbReference type="Pfam" id="PF00440">
    <property type="entry name" value="TetR_N"/>
    <property type="match status" value="1"/>
</dbReference>
<dbReference type="InterPro" id="IPR001647">
    <property type="entry name" value="HTH_TetR"/>
</dbReference>
<dbReference type="InterPro" id="IPR036271">
    <property type="entry name" value="Tet_transcr_reg_TetR-rel_C_sf"/>
</dbReference>
<dbReference type="PANTHER" id="PTHR30055">
    <property type="entry name" value="HTH-TYPE TRANSCRIPTIONAL REGULATOR RUTR"/>
    <property type="match status" value="1"/>
</dbReference>
<accession>A0A1Y0C9M1</accession>
<dbReference type="SUPFAM" id="SSF46689">
    <property type="entry name" value="Homeodomain-like"/>
    <property type="match status" value="1"/>
</dbReference>
<evidence type="ECO:0000256" key="4">
    <source>
        <dbReference type="PROSITE-ProRule" id="PRU00335"/>
    </source>
</evidence>
<evidence type="ECO:0000313" key="6">
    <source>
        <dbReference type="EMBL" id="ART71950.1"/>
    </source>
</evidence>
<sequence length="233" mass="24859">MAASDPPLPRALRLLWQQDPTPRRSRGLSREAIVAAAIELADSDGLAALSMARLAERLGCGTMSLYRHVANKDELVTFMLAAGPGPPPSPPQGTDWRAALTNWAHELWAVYHRHPWILQTASAGPPADPGQLAWLDAGLAALSRTGLTEREKLTAVIAVLVFTRGSAALAIEARVVDDRAYPALLRRLVDPSRFPALAAAVDAGVFDQADDGPLTEFHSGLGQLLDGIAAQTR</sequence>
<dbReference type="EMBL" id="CP020809">
    <property type="protein sequence ID" value="ART71950.1"/>
    <property type="molecule type" value="Genomic_DNA"/>
</dbReference>
<dbReference type="InterPro" id="IPR050109">
    <property type="entry name" value="HTH-type_TetR-like_transc_reg"/>
</dbReference>
<keyword evidence="1" id="KW-0805">Transcription regulation</keyword>
<dbReference type="PANTHER" id="PTHR30055:SF151">
    <property type="entry name" value="TRANSCRIPTIONAL REGULATORY PROTEIN"/>
    <property type="match status" value="1"/>
</dbReference>
<organism evidence="6 7">
    <name type="scientific">Mycobacterium dioxanotrophicus</name>
    <dbReference type="NCBI Taxonomy" id="482462"/>
    <lineage>
        <taxon>Bacteria</taxon>
        <taxon>Bacillati</taxon>
        <taxon>Actinomycetota</taxon>
        <taxon>Actinomycetes</taxon>
        <taxon>Mycobacteriales</taxon>
        <taxon>Mycobacteriaceae</taxon>
        <taxon>Mycobacterium</taxon>
    </lineage>
</organism>
<evidence type="ECO:0000256" key="3">
    <source>
        <dbReference type="ARBA" id="ARBA00023163"/>
    </source>
</evidence>
<feature type="domain" description="HTH tetR-type" evidence="5">
    <location>
        <begin position="27"/>
        <end position="87"/>
    </location>
</feature>
<evidence type="ECO:0000259" key="5">
    <source>
        <dbReference type="PROSITE" id="PS50977"/>
    </source>
</evidence>
<dbReference type="GO" id="GO:0003700">
    <property type="term" value="F:DNA-binding transcription factor activity"/>
    <property type="evidence" value="ECO:0007669"/>
    <property type="project" value="TreeGrafter"/>
</dbReference>
<dbReference type="OrthoDB" id="3614211at2"/>
<keyword evidence="7" id="KW-1185">Reference proteome</keyword>
<evidence type="ECO:0000256" key="1">
    <source>
        <dbReference type="ARBA" id="ARBA00023015"/>
    </source>
</evidence>
<keyword evidence="2 4" id="KW-0238">DNA-binding</keyword>
<reference evidence="6 7" key="1">
    <citation type="submission" date="2017-04" db="EMBL/GenBank/DDBJ databases">
        <title>Whole Genome Sequence of 1,4-Dioxane Degrading Bacterium Mycobacterium dioxanotrophicus PH-06.</title>
        <authorList>
            <person name="He Y."/>
        </authorList>
    </citation>
    <scope>NUCLEOTIDE SEQUENCE [LARGE SCALE GENOMIC DNA]</scope>
    <source>
        <strain evidence="6 7">PH-06</strain>
    </source>
</reference>
<evidence type="ECO:0000256" key="2">
    <source>
        <dbReference type="ARBA" id="ARBA00023125"/>
    </source>
</evidence>
<dbReference type="Pfam" id="PF02909">
    <property type="entry name" value="TetR_C_1"/>
    <property type="match status" value="1"/>
</dbReference>
<dbReference type="AlphaFoldDB" id="A0A1Y0C9M1"/>
<dbReference type="InterPro" id="IPR009057">
    <property type="entry name" value="Homeodomain-like_sf"/>
</dbReference>
<dbReference type="PROSITE" id="PS50977">
    <property type="entry name" value="HTH_TETR_2"/>
    <property type="match status" value="1"/>
</dbReference>
<dbReference type="Gene3D" id="1.10.357.10">
    <property type="entry name" value="Tetracycline Repressor, domain 2"/>
    <property type="match status" value="1"/>
</dbReference>
<dbReference type="RefSeq" id="WP_087079291.1">
    <property type="nucleotide sequence ID" value="NZ_CP020809.1"/>
</dbReference>
<dbReference type="InterPro" id="IPR004111">
    <property type="entry name" value="Repressor_TetR_C"/>
</dbReference>
<dbReference type="Proteomes" id="UP000195331">
    <property type="component" value="Chromosome"/>
</dbReference>
<name>A0A1Y0C9M1_9MYCO</name>
<dbReference type="SUPFAM" id="SSF48498">
    <property type="entry name" value="Tetracyclin repressor-like, C-terminal domain"/>
    <property type="match status" value="1"/>
</dbReference>
<evidence type="ECO:0000313" key="7">
    <source>
        <dbReference type="Proteomes" id="UP000195331"/>
    </source>
</evidence>
<dbReference type="GO" id="GO:0000976">
    <property type="term" value="F:transcription cis-regulatory region binding"/>
    <property type="evidence" value="ECO:0007669"/>
    <property type="project" value="TreeGrafter"/>
</dbReference>
<feature type="DNA-binding region" description="H-T-H motif" evidence="4">
    <location>
        <begin position="50"/>
        <end position="69"/>
    </location>
</feature>
<proteinExistence type="predicted"/>
<dbReference type="KEGG" id="mdx:BTO20_28400"/>